<dbReference type="Gene3D" id="3.30.420.10">
    <property type="entry name" value="Ribonuclease H-like superfamily/Ribonuclease H"/>
    <property type="match status" value="1"/>
</dbReference>
<accession>A0A6C0F8U5</accession>
<evidence type="ECO:0000259" key="8">
    <source>
        <dbReference type="PROSITE" id="PS50879"/>
    </source>
</evidence>
<evidence type="ECO:0000256" key="3">
    <source>
        <dbReference type="ARBA" id="ARBA00012180"/>
    </source>
</evidence>
<comment type="catalytic activity">
    <reaction evidence="1">
        <text>Endonucleolytic cleavage to 5'-phosphomonoester.</text>
        <dbReference type="EC" id="3.1.26.4"/>
    </reaction>
</comment>
<dbReference type="PROSITE" id="PS50879">
    <property type="entry name" value="RNASE_H_1"/>
    <property type="match status" value="1"/>
</dbReference>
<dbReference type="AlphaFoldDB" id="A0A6C0F8U5"/>
<protein>
    <recommendedName>
        <fullName evidence="3">ribonuclease H</fullName>
        <ecNumber evidence="3">3.1.26.4</ecNumber>
    </recommendedName>
</protein>
<sequence>MRVFTDGSCTSNGRKGAKAGYAVWFPDHPSWSSARRVPDNEDQTNNRGEMSAILLAVMILEDHGETDCDLVVYSDSEYCINCLTSWLPGWINKGWKTAAGKDVQHQDLIKDITARLSKFKSHRFVHVKAHTGGLDELSKHNAIVDKMAQDITNGIEPKPEAPVVVDELFPGCPLRIMGGPTQQKDIVAWMRTSIATLDTELIDKHLFKAFTEMCKARDVNLTRNVIAKTPMIRAERAHLQIETVDKVI</sequence>
<keyword evidence="7" id="KW-0378">Hydrolase</keyword>
<dbReference type="Pfam" id="PF00075">
    <property type="entry name" value="RNase_H"/>
    <property type="match status" value="1"/>
</dbReference>
<reference evidence="9" key="1">
    <citation type="journal article" date="2020" name="Nature">
        <title>Giant virus diversity and host interactions through global metagenomics.</title>
        <authorList>
            <person name="Schulz F."/>
            <person name="Roux S."/>
            <person name="Paez-Espino D."/>
            <person name="Jungbluth S."/>
            <person name="Walsh D.A."/>
            <person name="Denef V.J."/>
            <person name="McMahon K.D."/>
            <person name="Konstantinidis K.T."/>
            <person name="Eloe-Fadrosh E.A."/>
            <person name="Kyrpides N.C."/>
            <person name="Woyke T."/>
        </authorList>
    </citation>
    <scope>NUCLEOTIDE SEQUENCE</scope>
    <source>
        <strain evidence="9">GVMAG-M-3300009180-45</strain>
    </source>
</reference>
<dbReference type="GO" id="GO:0004523">
    <property type="term" value="F:RNA-DNA hybrid ribonuclease activity"/>
    <property type="evidence" value="ECO:0007669"/>
    <property type="project" value="UniProtKB-EC"/>
</dbReference>
<dbReference type="GO" id="GO:0046872">
    <property type="term" value="F:metal ion binding"/>
    <property type="evidence" value="ECO:0007669"/>
    <property type="project" value="UniProtKB-KW"/>
</dbReference>
<evidence type="ECO:0000256" key="1">
    <source>
        <dbReference type="ARBA" id="ARBA00000077"/>
    </source>
</evidence>
<keyword evidence="4" id="KW-0540">Nuclease</keyword>
<dbReference type="EMBL" id="MN739023">
    <property type="protein sequence ID" value="QHT35585.1"/>
    <property type="molecule type" value="Genomic_DNA"/>
</dbReference>
<dbReference type="GO" id="GO:0003676">
    <property type="term" value="F:nucleic acid binding"/>
    <property type="evidence" value="ECO:0007669"/>
    <property type="project" value="InterPro"/>
</dbReference>
<evidence type="ECO:0000256" key="6">
    <source>
        <dbReference type="ARBA" id="ARBA00022759"/>
    </source>
</evidence>
<dbReference type="EC" id="3.1.26.4" evidence="3"/>
<dbReference type="InterPro" id="IPR036397">
    <property type="entry name" value="RNaseH_sf"/>
</dbReference>
<evidence type="ECO:0000313" key="9">
    <source>
        <dbReference type="EMBL" id="QHT35585.1"/>
    </source>
</evidence>
<dbReference type="SUPFAM" id="SSF53098">
    <property type="entry name" value="Ribonuclease H-like"/>
    <property type="match status" value="1"/>
</dbReference>
<evidence type="ECO:0000256" key="4">
    <source>
        <dbReference type="ARBA" id="ARBA00022722"/>
    </source>
</evidence>
<dbReference type="CDD" id="cd09280">
    <property type="entry name" value="RNase_HI_eukaryote_like"/>
    <property type="match status" value="1"/>
</dbReference>
<organism evidence="9">
    <name type="scientific">viral metagenome</name>
    <dbReference type="NCBI Taxonomy" id="1070528"/>
    <lineage>
        <taxon>unclassified sequences</taxon>
        <taxon>metagenomes</taxon>
        <taxon>organismal metagenomes</taxon>
    </lineage>
</organism>
<dbReference type="InterPro" id="IPR012337">
    <property type="entry name" value="RNaseH-like_sf"/>
</dbReference>
<evidence type="ECO:0000256" key="5">
    <source>
        <dbReference type="ARBA" id="ARBA00022723"/>
    </source>
</evidence>
<dbReference type="InterPro" id="IPR002156">
    <property type="entry name" value="RNaseH_domain"/>
</dbReference>
<evidence type="ECO:0000256" key="2">
    <source>
        <dbReference type="ARBA" id="ARBA00005300"/>
    </source>
</evidence>
<name>A0A6C0F8U5_9ZZZZ</name>
<dbReference type="InterPro" id="IPR050092">
    <property type="entry name" value="RNase_H"/>
</dbReference>
<comment type="similarity">
    <text evidence="2">Belongs to the RNase H family.</text>
</comment>
<dbReference type="PANTHER" id="PTHR10642">
    <property type="entry name" value="RIBONUCLEASE H1"/>
    <property type="match status" value="1"/>
</dbReference>
<feature type="domain" description="RNase H type-1" evidence="8">
    <location>
        <begin position="1"/>
        <end position="153"/>
    </location>
</feature>
<keyword evidence="5" id="KW-0479">Metal-binding</keyword>
<dbReference type="PANTHER" id="PTHR10642:SF26">
    <property type="entry name" value="RIBONUCLEASE H1"/>
    <property type="match status" value="1"/>
</dbReference>
<proteinExistence type="inferred from homology"/>
<evidence type="ECO:0000256" key="7">
    <source>
        <dbReference type="ARBA" id="ARBA00022801"/>
    </source>
</evidence>
<keyword evidence="6" id="KW-0255">Endonuclease</keyword>
<dbReference type="GO" id="GO:0043137">
    <property type="term" value="P:DNA replication, removal of RNA primer"/>
    <property type="evidence" value="ECO:0007669"/>
    <property type="project" value="TreeGrafter"/>
</dbReference>